<dbReference type="AlphaFoldDB" id="A0A177B3A6"/>
<proteinExistence type="predicted"/>
<dbReference type="Pfam" id="PF05383">
    <property type="entry name" value="La"/>
    <property type="match status" value="1"/>
</dbReference>
<dbReference type="InterPro" id="IPR006630">
    <property type="entry name" value="La_HTH"/>
</dbReference>
<evidence type="ECO:0000256" key="1">
    <source>
        <dbReference type="ARBA" id="ARBA00022884"/>
    </source>
</evidence>
<reference evidence="4 5" key="1">
    <citation type="submission" date="2016-04" db="EMBL/GenBank/DDBJ databases">
        <title>The genome of Intoshia linei affirms orthonectids as highly simplified spiralians.</title>
        <authorList>
            <person name="Mikhailov K.V."/>
            <person name="Slusarev G.S."/>
            <person name="Nikitin M.A."/>
            <person name="Logacheva M.D."/>
            <person name="Penin A."/>
            <person name="Aleoshin V."/>
            <person name="Panchin Y.V."/>
        </authorList>
    </citation>
    <scope>NUCLEOTIDE SEQUENCE [LARGE SCALE GENOMIC DNA]</scope>
    <source>
        <strain evidence="4">Intl2013</strain>
        <tissue evidence="4">Whole animal</tissue>
    </source>
</reference>
<keyword evidence="5" id="KW-1185">Reference proteome</keyword>
<dbReference type="PROSITE" id="PS50961">
    <property type="entry name" value="HTH_LA"/>
    <property type="match status" value="1"/>
</dbReference>
<dbReference type="Proteomes" id="UP000078046">
    <property type="component" value="Unassembled WGS sequence"/>
</dbReference>
<dbReference type="Gene3D" id="1.10.10.10">
    <property type="entry name" value="Winged helix-like DNA-binding domain superfamily/Winged helix DNA-binding domain"/>
    <property type="match status" value="1"/>
</dbReference>
<evidence type="ECO:0000313" key="5">
    <source>
        <dbReference type="Proteomes" id="UP000078046"/>
    </source>
</evidence>
<feature type="domain" description="HTH La-type RNA-binding" evidence="3">
    <location>
        <begin position="119"/>
        <end position="209"/>
    </location>
</feature>
<dbReference type="InterPro" id="IPR036390">
    <property type="entry name" value="WH_DNA-bd_sf"/>
</dbReference>
<dbReference type="GO" id="GO:0003723">
    <property type="term" value="F:RNA binding"/>
    <property type="evidence" value="ECO:0007669"/>
    <property type="project" value="UniProtKB-UniRule"/>
</dbReference>
<evidence type="ECO:0000313" key="4">
    <source>
        <dbReference type="EMBL" id="OAF68748.1"/>
    </source>
</evidence>
<keyword evidence="1 2" id="KW-0694">RNA-binding</keyword>
<name>A0A177B3A6_9BILA</name>
<dbReference type="SUPFAM" id="SSF46785">
    <property type="entry name" value="Winged helix' DNA-binding domain"/>
    <property type="match status" value="1"/>
</dbReference>
<dbReference type="OrthoDB" id="10046764at2759"/>
<sequence>METTVQDDIMNPFNYTAINLDQFDPANFKSKKMYKHDSVGNCTIPELMKLANNRQDIYPSILHMVQTVQKLYRPEKFLNYERTGICSFQVKPEHIRSIYPSTNDLPLMHVDLLTYMCSNLPVQKSISRLIHQIEHWFGEISLSSDDYLQYAMDKYGFVAISIIKKFKRISKFQVTSLFIQIAAFLSLNVDLCDTFCHIRSSSDNYKQYARSRKNDPSTETRQYSTFTISSLTSTHLHPFSCIDNLTSCREHGTFTLIDANLVSYNQKINHKYTDLNWILSQYAFHFMSKIQVLFINNEVPELKGITKNKSKIFFGYSTKPKFSHNVVKRRHPNRTPMQNIYWFLKNKNCCYLKAISLTMLIGHASLSSFKTQIKSQFYQFAAIYLRKNFYVPLFKVMKQLAILDFEMDQREGIEYLHEMCFFILCEEKLNRIDFNKLKWEWCDIIDKDIYRGNTYCVKYVKKYELNNTIVLSKQSRQKIYQFNK</sequence>
<comment type="caution">
    <text evidence="4">The sequence shown here is derived from an EMBL/GenBank/DDBJ whole genome shotgun (WGS) entry which is preliminary data.</text>
</comment>
<dbReference type="EMBL" id="LWCA01000394">
    <property type="protein sequence ID" value="OAF68748.1"/>
    <property type="molecule type" value="Genomic_DNA"/>
</dbReference>
<evidence type="ECO:0000259" key="3">
    <source>
        <dbReference type="PROSITE" id="PS50961"/>
    </source>
</evidence>
<accession>A0A177B3A6</accession>
<protein>
    <recommendedName>
        <fullName evidence="3">HTH La-type RNA-binding domain-containing protein</fullName>
    </recommendedName>
</protein>
<organism evidence="4 5">
    <name type="scientific">Intoshia linei</name>
    <dbReference type="NCBI Taxonomy" id="1819745"/>
    <lineage>
        <taxon>Eukaryota</taxon>
        <taxon>Metazoa</taxon>
        <taxon>Spiralia</taxon>
        <taxon>Lophotrochozoa</taxon>
        <taxon>Mesozoa</taxon>
        <taxon>Orthonectida</taxon>
        <taxon>Rhopaluridae</taxon>
        <taxon>Intoshia</taxon>
    </lineage>
</organism>
<gene>
    <name evidence="4" type="ORF">A3Q56_03509</name>
</gene>
<dbReference type="SMART" id="SM00715">
    <property type="entry name" value="LA"/>
    <property type="match status" value="1"/>
</dbReference>
<dbReference type="InterPro" id="IPR036388">
    <property type="entry name" value="WH-like_DNA-bd_sf"/>
</dbReference>
<evidence type="ECO:0000256" key="2">
    <source>
        <dbReference type="PROSITE-ProRule" id="PRU00332"/>
    </source>
</evidence>